<evidence type="ECO:0000259" key="2">
    <source>
        <dbReference type="Pfam" id="PF13731"/>
    </source>
</evidence>
<dbReference type="eggNOG" id="ENOG5030B1U">
    <property type="taxonomic scope" value="Bacteria"/>
</dbReference>
<gene>
    <name evidence="3" type="ORF">FC69_GL001789</name>
</gene>
<accession>A0A0R1S171</accession>
<dbReference type="InterPro" id="IPR027994">
    <property type="entry name" value="WxL_dom"/>
</dbReference>
<sequence>MKFTKLTSSVLAGATLLSLVAPAATFAATAENSTVANGGTALPMDGGHDTKVGISFGENNPNGKTGYLRLQYVPYTLDFGNHKLAGTNFDANGLDTDNAENNVSVGYTGSENTKATNKTDTFNSDVSDLSAFNPSDASETATNKHAWATVVDKQQDATSAEETAAGADGKNGTWELKVKSNASLTGTKTTGASNGVIAGAVLKLDKTEYANTQDVFGLTGEKQDNGYTLGTGTTGSITPESSVTLNLDDTKAYQTVATVGADMGAGANVFAWNHDNITLTLPANSAVQNDVYTTNLSWQLSTGVTAPTQP</sequence>
<dbReference type="AlphaFoldDB" id="A0A0R1S171"/>
<dbReference type="Pfam" id="PF13731">
    <property type="entry name" value="WxL"/>
    <property type="match status" value="1"/>
</dbReference>
<proteinExistence type="predicted"/>
<dbReference type="Proteomes" id="UP000051264">
    <property type="component" value="Unassembled WGS sequence"/>
</dbReference>
<dbReference type="OrthoDB" id="2327001at2"/>
<comment type="caution">
    <text evidence="3">The sequence shown here is derived from an EMBL/GenBank/DDBJ whole genome shotgun (WGS) entry which is preliminary data.</text>
</comment>
<evidence type="ECO:0000256" key="1">
    <source>
        <dbReference type="SAM" id="SignalP"/>
    </source>
</evidence>
<protein>
    <recommendedName>
        <fullName evidence="2">WxL domain-containing protein</fullName>
    </recommendedName>
</protein>
<feature type="domain" description="WxL" evidence="2">
    <location>
        <begin position="167"/>
        <end position="302"/>
    </location>
</feature>
<name>A0A0R1S171_9LACO</name>
<dbReference type="STRING" id="1423747.FC69_GL001789"/>
<dbReference type="RefSeq" id="WP_025082821.1">
    <property type="nucleotide sequence ID" value="NZ_AZEX01000054.1"/>
</dbReference>
<feature type="signal peptide" evidence="1">
    <location>
        <begin position="1"/>
        <end position="23"/>
    </location>
</feature>
<evidence type="ECO:0000313" key="3">
    <source>
        <dbReference type="EMBL" id="KRL59163.1"/>
    </source>
</evidence>
<dbReference type="PATRIC" id="fig|1423747.3.peg.1818"/>
<feature type="chain" id="PRO_5039047191" description="WxL domain-containing protein" evidence="1">
    <location>
        <begin position="24"/>
        <end position="310"/>
    </location>
</feature>
<reference evidence="3 4" key="1">
    <citation type="journal article" date="2015" name="Genome Announc.">
        <title>Expanding the biotechnology potential of lactobacilli through comparative genomics of 213 strains and associated genera.</title>
        <authorList>
            <person name="Sun Z."/>
            <person name="Harris H.M."/>
            <person name="McCann A."/>
            <person name="Guo C."/>
            <person name="Argimon S."/>
            <person name="Zhang W."/>
            <person name="Yang X."/>
            <person name="Jeffery I.B."/>
            <person name="Cooney J.C."/>
            <person name="Kagawa T.F."/>
            <person name="Liu W."/>
            <person name="Song Y."/>
            <person name="Salvetti E."/>
            <person name="Wrobel A."/>
            <person name="Rasinkangas P."/>
            <person name="Parkhill J."/>
            <person name="Rea M.C."/>
            <person name="O'Sullivan O."/>
            <person name="Ritari J."/>
            <person name="Douillard F.P."/>
            <person name="Paul Ross R."/>
            <person name="Yang R."/>
            <person name="Briner A.E."/>
            <person name="Felis G.E."/>
            <person name="de Vos W.M."/>
            <person name="Barrangou R."/>
            <person name="Klaenhammer T.R."/>
            <person name="Caufield P.W."/>
            <person name="Cui Y."/>
            <person name="Zhang H."/>
            <person name="O'Toole P.W."/>
        </authorList>
    </citation>
    <scope>NUCLEOTIDE SEQUENCE [LARGE SCALE GENOMIC DNA]</scope>
    <source>
        <strain evidence="3 4">DSM 14340</strain>
    </source>
</reference>
<dbReference type="EMBL" id="AZEX01000054">
    <property type="protein sequence ID" value="KRL59163.1"/>
    <property type="molecule type" value="Genomic_DNA"/>
</dbReference>
<organism evidence="3 4">
    <name type="scientific">Latilactobacillus fuchuensis DSM 14340 = JCM 11249</name>
    <dbReference type="NCBI Taxonomy" id="1423747"/>
    <lineage>
        <taxon>Bacteria</taxon>
        <taxon>Bacillati</taxon>
        <taxon>Bacillota</taxon>
        <taxon>Bacilli</taxon>
        <taxon>Lactobacillales</taxon>
        <taxon>Lactobacillaceae</taxon>
        <taxon>Latilactobacillus</taxon>
    </lineage>
</organism>
<evidence type="ECO:0000313" key="4">
    <source>
        <dbReference type="Proteomes" id="UP000051264"/>
    </source>
</evidence>
<keyword evidence="1" id="KW-0732">Signal</keyword>